<keyword evidence="6" id="KW-0732">Signal</keyword>
<dbReference type="InterPro" id="IPR000859">
    <property type="entry name" value="CUB_dom"/>
</dbReference>
<keyword evidence="5" id="KW-1133">Transmembrane helix</keyword>
<keyword evidence="5" id="KW-0812">Transmembrane</keyword>
<protein>
    <recommendedName>
        <fullName evidence="7">CUB domain-containing protein</fullName>
    </recommendedName>
</protein>
<dbReference type="PANTHER" id="PTHR24251">
    <property type="entry name" value="OVOCHYMASE-RELATED"/>
    <property type="match status" value="1"/>
</dbReference>
<dbReference type="Gene3D" id="2.60.120.290">
    <property type="entry name" value="Spermadhesin, CUB domain"/>
    <property type="match status" value="1"/>
</dbReference>
<dbReference type="VEuPathDB" id="VectorBase:AMEM21_010315"/>
<evidence type="ECO:0000256" key="6">
    <source>
        <dbReference type="SAM" id="SignalP"/>
    </source>
</evidence>
<evidence type="ECO:0000256" key="1">
    <source>
        <dbReference type="ARBA" id="ARBA00022737"/>
    </source>
</evidence>
<evidence type="ECO:0000256" key="5">
    <source>
        <dbReference type="SAM" id="Phobius"/>
    </source>
</evidence>
<accession>A0A182V601</accession>
<organism evidence="8 9">
    <name type="scientific">Anopheles merus</name>
    <name type="common">Mosquito</name>
    <dbReference type="NCBI Taxonomy" id="30066"/>
    <lineage>
        <taxon>Eukaryota</taxon>
        <taxon>Metazoa</taxon>
        <taxon>Ecdysozoa</taxon>
        <taxon>Arthropoda</taxon>
        <taxon>Hexapoda</taxon>
        <taxon>Insecta</taxon>
        <taxon>Pterygota</taxon>
        <taxon>Neoptera</taxon>
        <taxon>Endopterygota</taxon>
        <taxon>Diptera</taxon>
        <taxon>Nematocera</taxon>
        <taxon>Culicoidea</taxon>
        <taxon>Culicidae</taxon>
        <taxon>Anophelinae</taxon>
        <taxon>Anopheles</taxon>
    </lineage>
</organism>
<feature type="transmembrane region" description="Helical" evidence="5">
    <location>
        <begin position="707"/>
        <end position="731"/>
    </location>
</feature>
<dbReference type="STRING" id="30066.A0A182V601"/>
<evidence type="ECO:0000259" key="7">
    <source>
        <dbReference type="PROSITE" id="PS01180"/>
    </source>
</evidence>
<feature type="signal peptide" evidence="6">
    <location>
        <begin position="1"/>
        <end position="24"/>
    </location>
</feature>
<dbReference type="SMART" id="SM00042">
    <property type="entry name" value="CUB"/>
    <property type="match status" value="1"/>
</dbReference>
<dbReference type="CDD" id="cd00041">
    <property type="entry name" value="CUB"/>
    <property type="match status" value="1"/>
</dbReference>
<feature type="compositionally biased region" description="Basic and acidic residues" evidence="4">
    <location>
        <begin position="224"/>
        <end position="237"/>
    </location>
</feature>
<dbReference type="SUPFAM" id="SSF49854">
    <property type="entry name" value="Spermadhesin, CUB domain"/>
    <property type="match status" value="1"/>
</dbReference>
<dbReference type="InterPro" id="IPR035914">
    <property type="entry name" value="Sperma_CUB_dom_sf"/>
</dbReference>
<evidence type="ECO:0000256" key="3">
    <source>
        <dbReference type="PROSITE-ProRule" id="PRU00059"/>
    </source>
</evidence>
<sequence>MAKLIANSIIKFTLRLSLLQLAIASSGAVVTVTGEDVQNGRAPTEAYFSMINDYEDVHPAQKLQDRSDAFALSSDRRSVVECGGVYKRLQSEIRSPGFPADYQGHLHCEYTFKSPFVCSSQYHFQFLDFSLEPSRNCSKDRLVIGEEEVLCGTVIGSKLYDAPGGVLRVKFVTDGWSSGRGFRLLVTRQPCSEDNEAAESSTAYTVYTTIQVADETESSGEEGATERPESISNDVKHVSSRQDIPPEFNPGGNGYLPPYNHQLQDVLHHLVNLSHSTRNILPITQDIQRFREARKAPHRSEHQLHLGTHQHGKRNHDLNSPNRRRNALQLALSPKIKFHSSLDSALRAAGTLSTSADSTFPDCVVQVQRHSPLTCRLVISFKFFLFGNDQYPGCAGGFVEIDGQRICGCRTGQVYRTADFGPYPSKTIRIYSRAGRFPTVPGFVLDVYQEECPQRFPLKRSDGTDRERMVERPVRNRLSFEMARAEGRQLATAVPVHTVQTTNTTQQQITHHYYWYNLDEAEPIKRPQDVPNVAAQESQQQPAALHQRPVGLWPHSQKIVPLPPAMPAVGPNRCLFSTLDWLRLKLDWLWIFKPQPSFELLKQPPRPASLTMATWTVHGSPLLRLSVDLDQPDRDVTTRGNTCPARDEDKIVHGSARAPHLRSAACVLTLPGIAPVVPSGPFATVRRELLRPHPTAITQRSILLAKALLVVLGIVIVFQRGVAAVGCVISVDLRASHRARLAGRILDVDNRQRSLGQFRQQLHQQIRFDFDVLLLLDALQLLPDQIDAFHHAPGRLGVVVVGGSRLFVVDHPRSTNGAECG</sequence>
<dbReference type="EnsemblMetazoa" id="AMEM009430-RA">
    <property type="protein sequence ID" value="AMEM009430-PA"/>
    <property type="gene ID" value="AMEM009430"/>
</dbReference>
<keyword evidence="9" id="KW-1185">Reference proteome</keyword>
<dbReference type="AlphaFoldDB" id="A0A182V601"/>
<name>A0A182V601_ANOME</name>
<keyword evidence="5" id="KW-0472">Membrane</keyword>
<proteinExistence type="predicted"/>
<evidence type="ECO:0000256" key="4">
    <source>
        <dbReference type="SAM" id="MobiDB-lite"/>
    </source>
</evidence>
<feature type="chain" id="PRO_5008139209" description="CUB domain-containing protein" evidence="6">
    <location>
        <begin position="25"/>
        <end position="821"/>
    </location>
</feature>
<evidence type="ECO:0000313" key="8">
    <source>
        <dbReference type="EnsemblMetazoa" id="AMEM009430-PA"/>
    </source>
</evidence>
<evidence type="ECO:0000313" key="9">
    <source>
        <dbReference type="Proteomes" id="UP000075903"/>
    </source>
</evidence>
<dbReference type="PROSITE" id="PS01180">
    <property type="entry name" value="CUB"/>
    <property type="match status" value="1"/>
</dbReference>
<comment type="caution">
    <text evidence="3">Lacks conserved residue(s) required for the propagation of feature annotation.</text>
</comment>
<feature type="region of interest" description="Disordered" evidence="4">
    <location>
        <begin position="215"/>
        <end position="237"/>
    </location>
</feature>
<dbReference type="Proteomes" id="UP000075903">
    <property type="component" value="Unassembled WGS sequence"/>
</dbReference>
<keyword evidence="1" id="KW-0677">Repeat</keyword>
<dbReference type="VEuPathDB" id="VectorBase:AMEM009430"/>
<reference evidence="8" key="1">
    <citation type="submission" date="2020-05" db="UniProtKB">
        <authorList>
            <consortium name="EnsemblMetazoa"/>
        </authorList>
    </citation>
    <scope>IDENTIFICATION</scope>
    <source>
        <strain evidence="8">MAF</strain>
    </source>
</reference>
<keyword evidence="2" id="KW-1015">Disulfide bond</keyword>
<feature type="domain" description="CUB" evidence="7">
    <location>
        <begin position="82"/>
        <end position="189"/>
    </location>
</feature>
<dbReference type="Pfam" id="PF00431">
    <property type="entry name" value="CUB"/>
    <property type="match status" value="1"/>
</dbReference>
<evidence type="ECO:0000256" key="2">
    <source>
        <dbReference type="ARBA" id="ARBA00023157"/>
    </source>
</evidence>